<dbReference type="InterPro" id="IPR054566">
    <property type="entry name" value="ManC/GMP-like_b-helix"/>
</dbReference>
<dbReference type="InterPro" id="IPR006375">
    <property type="entry name" value="Man1P_GuaTrfase/Man6P_Isoase"/>
</dbReference>
<comment type="catalytic activity">
    <reaction evidence="7">
        <text>alpha-D-mannose 1-phosphate + GTP + H(+) = GDP-alpha-D-mannose + diphosphate</text>
        <dbReference type="Rhea" id="RHEA:15229"/>
        <dbReference type="ChEBI" id="CHEBI:15378"/>
        <dbReference type="ChEBI" id="CHEBI:33019"/>
        <dbReference type="ChEBI" id="CHEBI:37565"/>
        <dbReference type="ChEBI" id="CHEBI:57527"/>
        <dbReference type="ChEBI" id="CHEBI:58409"/>
        <dbReference type="EC" id="2.7.7.13"/>
    </reaction>
</comment>
<dbReference type="InterPro" id="IPR029044">
    <property type="entry name" value="Nucleotide-diphossugar_trans"/>
</dbReference>
<gene>
    <name evidence="12" type="ORF">PH603_05100</name>
</gene>
<dbReference type="GO" id="GO:0009298">
    <property type="term" value="P:GDP-mannose biosynthetic process"/>
    <property type="evidence" value="ECO:0007669"/>
    <property type="project" value="TreeGrafter"/>
</dbReference>
<protein>
    <recommendedName>
        <fullName evidence="2">mannose-1-phosphate guanylyltransferase</fullName>
        <ecNumber evidence="2">2.7.7.13</ecNumber>
    </recommendedName>
</protein>
<dbReference type="Gene3D" id="3.90.550.10">
    <property type="entry name" value="Spore Coat Polysaccharide Biosynthesis Protein SpsA, Chain A"/>
    <property type="match status" value="1"/>
</dbReference>
<dbReference type="PANTHER" id="PTHR46390:SF1">
    <property type="entry name" value="MANNOSE-1-PHOSPHATE GUANYLYLTRANSFERASE"/>
    <property type="match status" value="1"/>
</dbReference>
<organism evidence="12 13">
    <name type="scientific">Gimibacter soli</name>
    <dbReference type="NCBI Taxonomy" id="3024400"/>
    <lineage>
        <taxon>Bacteria</taxon>
        <taxon>Pseudomonadati</taxon>
        <taxon>Pseudomonadota</taxon>
        <taxon>Alphaproteobacteria</taxon>
        <taxon>Kordiimonadales</taxon>
        <taxon>Temperatibacteraceae</taxon>
        <taxon>Gimibacter</taxon>
    </lineage>
</organism>
<dbReference type="Pfam" id="PF01050">
    <property type="entry name" value="MannoseP_isomer"/>
    <property type="match status" value="1"/>
</dbReference>
<comment type="similarity">
    <text evidence="1 8">Belongs to the mannose-6-phosphate isomerase type 2 family.</text>
</comment>
<dbReference type="CDD" id="cd02509">
    <property type="entry name" value="GDP-M1P_Guanylyltransferase"/>
    <property type="match status" value="1"/>
</dbReference>
<dbReference type="FunFam" id="2.60.120.10:FF:000032">
    <property type="entry name" value="Mannose-1-phosphate guanylyltransferase/mannose-6-phosphate isomerase"/>
    <property type="match status" value="1"/>
</dbReference>
<dbReference type="CDD" id="cd02213">
    <property type="entry name" value="cupin_PMI_typeII_C"/>
    <property type="match status" value="1"/>
</dbReference>
<dbReference type="GO" id="GO:0005525">
    <property type="term" value="F:GTP binding"/>
    <property type="evidence" value="ECO:0007669"/>
    <property type="project" value="UniProtKB-KW"/>
</dbReference>
<dbReference type="InterPro" id="IPR005835">
    <property type="entry name" value="NTP_transferase_dom"/>
</dbReference>
<dbReference type="AlphaFoldDB" id="A0AAE9XX44"/>
<evidence type="ECO:0000256" key="4">
    <source>
        <dbReference type="ARBA" id="ARBA00022695"/>
    </source>
</evidence>
<dbReference type="RefSeq" id="WP_289504903.1">
    <property type="nucleotide sequence ID" value="NZ_CP116805.1"/>
</dbReference>
<dbReference type="SUPFAM" id="SSF51182">
    <property type="entry name" value="RmlC-like cupins"/>
    <property type="match status" value="1"/>
</dbReference>
<dbReference type="GO" id="GO:0004475">
    <property type="term" value="F:mannose-1-phosphate guanylyltransferase (GTP) activity"/>
    <property type="evidence" value="ECO:0007669"/>
    <property type="project" value="UniProtKB-EC"/>
</dbReference>
<keyword evidence="6" id="KW-0342">GTP-binding</keyword>
<keyword evidence="13" id="KW-1185">Reference proteome</keyword>
<feature type="domain" description="Nucleotidyl transferase" evidence="9">
    <location>
        <begin position="13"/>
        <end position="295"/>
    </location>
</feature>
<dbReference type="FunFam" id="3.90.550.10:FF:000046">
    <property type="entry name" value="Mannose-1-phosphate guanylyltransferase (GDP)"/>
    <property type="match status" value="1"/>
</dbReference>
<evidence type="ECO:0000256" key="5">
    <source>
        <dbReference type="ARBA" id="ARBA00022741"/>
    </source>
</evidence>
<name>A0AAE9XX44_9PROT</name>
<dbReference type="GO" id="GO:0016853">
    <property type="term" value="F:isomerase activity"/>
    <property type="evidence" value="ECO:0007669"/>
    <property type="project" value="UniProtKB-KW"/>
</dbReference>
<dbReference type="NCBIfam" id="TIGR01479">
    <property type="entry name" value="GMP_PMI"/>
    <property type="match status" value="1"/>
</dbReference>
<dbReference type="InterPro" id="IPR011051">
    <property type="entry name" value="RmlC_Cupin_sf"/>
</dbReference>
<evidence type="ECO:0000259" key="11">
    <source>
        <dbReference type="Pfam" id="PF22640"/>
    </source>
</evidence>
<dbReference type="InterPro" id="IPR049577">
    <property type="entry name" value="GMPP_N"/>
</dbReference>
<feature type="domain" description="MannoseP isomerase/GMP-like beta-helix" evidence="11">
    <location>
        <begin position="311"/>
        <end position="356"/>
    </location>
</feature>
<dbReference type="Proteomes" id="UP001217500">
    <property type="component" value="Chromosome"/>
</dbReference>
<keyword evidence="12" id="KW-0413">Isomerase</keyword>
<evidence type="ECO:0000313" key="13">
    <source>
        <dbReference type="Proteomes" id="UP001217500"/>
    </source>
</evidence>
<dbReference type="EC" id="2.7.7.13" evidence="2"/>
<dbReference type="KEGG" id="gso:PH603_05100"/>
<evidence type="ECO:0000256" key="1">
    <source>
        <dbReference type="ARBA" id="ARBA00006115"/>
    </source>
</evidence>
<dbReference type="EMBL" id="CP116805">
    <property type="protein sequence ID" value="WCL55134.1"/>
    <property type="molecule type" value="Genomic_DNA"/>
</dbReference>
<dbReference type="InterPro" id="IPR051161">
    <property type="entry name" value="Mannose-6P_isomerase_type2"/>
</dbReference>
<feature type="domain" description="Mannose-6-phosphate isomerase type II C-terminal" evidence="10">
    <location>
        <begin position="361"/>
        <end position="475"/>
    </location>
</feature>
<keyword evidence="3 12" id="KW-0808">Transferase</keyword>
<dbReference type="GO" id="GO:0000271">
    <property type="term" value="P:polysaccharide biosynthetic process"/>
    <property type="evidence" value="ECO:0007669"/>
    <property type="project" value="InterPro"/>
</dbReference>
<dbReference type="Pfam" id="PF22640">
    <property type="entry name" value="ManC_GMP_beta-helix"/>
    <property type="match status" value="1"/>
</dbReference>
<dbReference type="Gene3D" id="2.60.120.10">
    <property type="entry name" value="Jelly Rolls"/>
    <property type="match status" value="1"/>
</dbReference>
<proteinExistence type="inferred from homology"/>
<evidence type="ECO:0000259" key="10">
    <source>
        <dbReference type="Pfam" id="PF01050"/>
    </source>
</evidence>
<dbReference type="InterPro" id="IPR014710">
    <property type="entry name" value="RmlC-like_jellyroll"/>
</dbReference>
<evidence type="ECO:0000256" key="8">
    <source>
        <dbReference type="RuleBase" id="RU004190"/>
    </source>
</evidence>
<evidence type="ECO:0000256" key="7">
    <source>
        <dbReference type="ARBA" id="ARBA00047343"/>
    </source>
</evidence>
<keyword evidence="4 12" id="KW-0548">Nucleotidyltransferase</keyword>
<dbReference type="Pfam" id="PF00483">
    <property type="entry name" value="NTP_transferase"/>
    <property type="match status" value="1"/>
</dbReference>
<dbReference type="PANTHER" id="PTHR46390">
    <property type="entry name" value="MANNOSE-1-PHOSPHATE GUANYLYLTRANSFERASE"/>
    <property type="match status" value="1"/>
</dbReference>
<keyword evidence="5" id="KW-0547">Nucleotide-binding</keyword>
<reference evidence="12" key="1">
    <citation type="submission" date="2023-01" db="EMBL/GenBank/DDBJ databases">
        <title>The genome sequence of Kordiimonadaceae bacterium 6D33.</title>
        <authorList>
            <person name="Liu Y."/>
        </authorList>
    </citation>
    <scope>NUCLEOTIDE SEQUENCE</scope>
    <source>
        <strain evidence="12">6D33</strain>
    </source>
</reference>
<evidence type="ECO:0000256" key="6">
    <source>
        <dbReference type="ARBA" id="ARBA00023134"/>
    </source>
</evidence>
<evidence type="ECO:0000256" key="3">
    <source>
        <dbReference type="ARBA" id="ARBA00022679"/>
    </source>
</evidence>
<dbReference type="SUPFAM" id="SSF53448">
    <property type="entry name" value="Nucleotide-diphospho-sugar transferases"/>
    <property type="match status" value="1"/>
</dbReference>
<dbReference type="InterPro" id="IPR001538">
    <property type="entry name" value="Man6P_isomerase-2_C"/>
</dbReference>
<sequence>MTRLSDHVGKIQPVILSGGSGSRLWPLSRTHYPKQFLPLYGDKSLFLQTLERVSHSYGFRDPMVIANEHHRFIVNEQAAKADVALGPFLLEPVGRNTAPAIALAALRIAESDPEALLLVLPSDHVIADVPAFHKAVAKAAAVAAEGRLVCFGMTPTRAETGYGYIAAGKPVAGHEGAFAIDAFKEKPDAKTAEGYLKSGGYSWNSGMFMFPAGLILDEFRAHAPAILDGAVKALASVRHDLNFERLGESEFGAIPADSIDYAIMEKTARAAVVPASFGWSDVGSFGALWDIAEKDAGGNVTHGDVIAEACRNSYFHTDGRMVAALGLEDLIVVSTEDTVLVAHKGQDQDVKKLVERCKAEGRSLVDLHTTVYRPWGSYRSIAVGPQFQVKELVVKPGKKLSLQMHHHRAEHWVVVEGTATVTRDEDILTLHEDQSIYLPLGCRHRLENPGKIDLRLIEVQSGSYLGEDDIVRFEDDFGRLKDK</sequence>
<accession>A0AAE9XX44</accession>
<evidence type="ECO:0000259" key="9">
    <source>
        <dbReference type="Pfam" id="PF00483"/>
    </source>
</evidence>
<evidence type="ECO:0000313" key="12">
    <source>
        <dbReference type="EMBL" id="WCL55134.1"/>
    </source>
</evidence>
<evidence type="ECO:0000256" key="2">
    <source>
        <dbReference type="ARBA" id="ARBA00012387"/>
    </source>
</evidence>